<organism evidence="3 4">
    <name type="scientific">Izhakiella australiensis</name>
    <dbReference type="NCBI Taxonomy" id="1926881"/>
    <lineage>
        <taxon>Bacteria</taxon>
        <taxon>Pseudomonadati</taxon>
        <taxon>Pseudomonadota</taxon>
        <taxon>Gammaproteobacteria</taxon>
        <taxon>Enterobacterales</taxon>
        <taxon>Erwiniaceae</taxon>
        <taxon>Izhakiella</taxon>
    </lineage>
</organism>
<name>A0A1S8YQQ2_9GAMM</name>
<dbReference type="InterPro" id="IPR051471">
    <property type="entry name" value="Bacterial_PTS_sugar_comp"/>
</dbReference>
<dbReference type="Proteomes" id="UP000190667">
    <property type="component" value="Unassembled WGS sequence"/>
</dbReference>
<dbReference type="AlphaFoldDB" id="A0A1S8YQQ2"/>
<dbReference type="GO" id="GO:0016020">
    <property type="term" value="C:membrane"/>
    <property type="evidence" value="ECO:0007669"/>
    <property type="project" value="InterPro"/>
</dbReference>
<keyword evidence="4" id="KW-1185">Reference proteome</keyword>
<dbReference type="InterPro" id="IPR036662">
    <property type="entry name" value="PTS_EIIA_man-typ_sf"/>
</dbReference>
<reference evidence="3 4" key="1">
    <citation type="submission" date="2016-12" db="EMBL/GenBank/DDBJ databases">
        <title>Izhakiella australiana sp. nov. of genus Izhakiella isolated from Australian desert.</title>
        <authorList>
            <person name="Ji M."/>
        </authorList>
    </citation>
    <scope>NUCLEOTIDE SEQUENCE [LARGE SCALE GENOMIC DNA]</scope>
    <source>
        <strain evidence="3 4">D4N98</strain>
    </source>
</reference>
<dbReference type="Gene3D" id="3.40.50.510">
    <property type="entry name" value="Phosphotransferase system, mannose-type IIA component"/>
    <property type="match status" value="1"/>
</dbReference>
<dbReference type="PANTHER" id="PTHR33799">
    <property type="entry name" value="PTS PERMEASE-RELATED-RELATED"/>
    <property type="match status" value="1"/>
</dbReference>
<evidence type="ECO:0000313" key="3">
    <source>
        <dbReference type="EMBL" id="OON41097.1"/>
    </source>
</evidence>
<dbReference type="Pfam" id="PF03610">
    <property type="entry name" value="EIIA-man"/>
    <property type="match status" value="1"/>
</dbReference>
<dbReference type="SUPFAM" id="SSF53062">
    <property type="entry name" value="PTS system fructose IIA component-like"/>
    <property type="match status" value="1"/>
</dbReference>
<gene>
    <name evidence="3" type="ORF">BTJ39_03760</name>
</gene>
<evidence type="ECO:0000313" key="4">
    <source>
        <dbReference type="Proteomes" id="UP000190667"/>
    </source>
</evidence>
<proteinExistence type="predicted"/>
<evidence type="ECO:0000256" key="1">
    <source>
        <dbReference type="ARBA" id="ARBA00022679"/>
    </source>
</evidence>
<sequence length="137" mass="14432">MIPVILITHGNAAAALKVSAEMIIGAQETIYCLDFTPAENTDALFRKISATGIKSAALFLVDFPGGSPYNAAAMYCAAAGCGEVISGLNIPMLLNVLLEREEIAEITQLASLACSSGIEGVTRMNLSDLNQHEEDDL</sequence>
<dbReference type="InterPro" id="IPR004701">
    <property type="entry name" value="PTS_EIIA_man-typ"/>
</dbReference>
<protein>
    <recommendedName>
        <fullName evidence="2">PTS EIIA type-4 domain-containing protein</fullName>
    </recommendedName>
</protein>
<accession>A0A1S8YQQ2</accession>
<dbReference type="RefSeq" id="WP_078001340.1">
    <property type="nucleotide sequence ID" value="NZ_MRUL01000002.1"/>
</dbReference>
<dbReference type="OrthoDB" id="3183705at2"/>
<evidence type="ECO:0000259" key="2">
    <source>
        <dbReference type="PROSITE" id="PS51096"/>
    </source>
</evidence>
<feature type="domain" description="PTS EIIA type-4" evidence="2">
    <location>
        <begin position="1"/>
        <end position="121"/>
    </location>
</feature>
<dbReference type="PROSITE" id="PS51096">
    <property type="entry name" value="PTS_EIIA_TYPE_4"/>
    <property type="match status" value="1"/>
</dbReference>
<dbReference type="PANTHER" id="PTHR33799:SF1">
    <property type="entry name" value="PTS SYSTEM MANNOSE-SPECIFIC EIIAB COMPONENT-RELATED"/>
    <property type="match status" value="1"/>
</dbReference>
<dbReference type="EMBL" id="MRUL01000002">
    <property type="protein sequence ID" value="OON41097.1"/>
    <property type="molecule type" value="Genomic_DNA"/>
</dbReference>
<dbReference type="GO" id="GO:0016740">
    <property type="term" value="F:transferase activity"/>
    <property type="evidence" value="ECO:0007669"/>
    <property type="project" value="UniProtKB-KW"/>
</dbReference>
<dbReference type="STRING" id="1926881.BTJ39_03760"/>
<keyword evidence="1" id="KW-0808">Transferase</keyword>
<dbReference type="GO" id="GO:0009401">
    <property type="term" value="P:phosphoenolpyruvate-dependent sugar phosphotransferase system"/>
    <property type="evidence" value="ECO:0007669"/>
    <property type="project" value="InterPro"/>
</dbReference>
<comment type="caution">
    <text evidence="3">The sequence shown here is derived from an EMBL/GenBank/DDBJ whole genome shotgun (WGS) entry which is preliminary data.</text>
</comment>